<accession>A0A5B7J564</accession>
<proteinExistence type="predicted"/>
<comment type="caution">
    <text evidence="1">The sequence shown here is derived from an EMBL/GenBank/DDBJ whole genome shotgun (WGS) entry which is preliminary data.</text>
</comment>
<keyword evidence="2" id="KW-1185">Reference proteome</keyword>
<organism evidence="1 2">
    <name type="scientific">Portunus trituberculatus</name>
    <name type="common">Swimming crab</name>
    <name type="synonym">Neptunus trituberculatus</name>
    <dbReference type="NCBI Taxonomy" id="210409"/>
    <lineage>
        <taxon>Eukaryota</taxon>
        <taxon>Metazoa</taxon>
        <taxon>Ecdysozoa</taxon>
        <taxon>Arthropoda</taxon>
        <taxon>Crustacea</taxon>
        <taxon>Multicrustacea</taxon>
        <taxon>Malacostraca</taxon>
        <taxon>Eumalacostraca</taxon>
        <taxon>Eucarida</taxon>
        <taxon>Decapoda</taxon>
        <taxon>Pleocyemata</taxon>
        <taxon>Brachyura</taxon>
        <taxon>Eubrachyura</taxon>
        <taxon>Portunoidea</taxon>
        <taxon>Portunidae</taxon>
        <taxon>Portuninae</taxon>
        <taxon>Portunus</taxon>
    </lineage>
</organism>
<evidence type="ECO:0000313" key="2">
    <source>
        <dbReference type="Proteomes" id="UP000324222"/>
    </source>
</evidence>
<protein>
    <submittedName>
        <fullName evidence="1">Uncharacterized protein</fullName>
    </submittedName>
</protein>
<dbReference type="Proteomes" id="UP000324222">
    <property type="component" value="Unassembled WGS sequence"/>
</dbReference>
<reference evidence="1 2" key="1">
    <citation type="submission" date="2019-05" db="EMBL/GenBank/DDBJ databases">
        <title>Another draft genome of Portunus trituberculatus and its Hox gene families provides insights of decapod evolution.</title>
        <authorList>
            <person name="Jeong J.-H."/>
            <person name="Song I."/>
            <person name="Kim S."/>
            <person name="Choi T."/>
            <person name="Kim D."/>
            <person name="Ryu S."/>
            <person name="Kim W."/>
        </authorList>
    </citation>
    <scope>NUCLEOTIDE SEQUENCE [LARGE SCALE GENOMIC DNA]</scope>
    <source>
        <tissue evidence="1">Muscle</tissue>
    </source>
</reference>
<gene>
    <name evidence="1" type="ORF">E2C01_083544</name>
</gene>
<evidence type="ECO:0000313" key="1">
    <source>
        <dbReference type="EMBL" id="MPC88627.1"/>
    </source>
</evidence>
<name>A0A5B7J564_PORTR</name>
<dbReference type="EMBL" id="VSRR010078368">
    <property type="protein sequence ID" value="MPC88627.1"/>
    <property type="molecule type" value="Genomic_DNA"/>
</dbReference>
<dbReference type="AlphaFoldDB" id="A0A5B7J564"/>
<sequence>MGCSGVALYTREGLHHDQRVLETACAAAFNTAAAIVRRPAALLSPVTSAPHRPQRFLRSKSTSHSIPVSCYPSPHTRLPTSHPLVVERSPPRGCLTATPATPVLPGLEDSTCLASGLAHCCL</sequence>